<protein>
    <submittedName>
        <fullName evidence="4">AcrR family transcriptional regulator</fullName>
    </submittedName>
</protein>
<dbReference type="PANTHER" id="PTHR43479:SF11">
    <property type="entry name" value="ACREF_ENVCD OPERON REPRESSOR-RELATED"/>
    <property type="match status" value="1"/>
</dbReference>
<evidence type="ECO:0000256" key="2">
    <source>
        <dbReference type="PROSITE-ProRule" id="PRU00335"/>
    </source>
</evidence>
<evidence type="ECO:0000313" key="5">
    <source>
        <dbReference type="Proteomes" id="UP001230220"/>
    </source>
</evidence>
<dbReference type="InterPro" id="IPR050624">
    <property type="entry name" value="HTH-type_Tx_Regulator"/>
</dbReference>
<dbReference type="Pfam" id="PF00440">
    <property type="entry name" value="TetR_N"/>
    <property type="match status" value="1"/>
</dbReference>
<dbReference type="PANTHER" id="PTHR43479">
    <property type="entry name" value="ACREF/ENVCD OPERON REPRESSOR-RELATED"/>
    <property type="match status" value="1"/>
</dbReference>
<feature type="domain" description="HTH tetR-type" evidence="3">
    <location>
        <begin position="4"/>
        <end position="64"/>
    </location>
</feature>
<name>A0ABU0E501_9FIRM</name>
<organism evidence="4 5">
    <name type="scientific">Breznakia pachnodae</name>
    <dbReference type="NCBI Taxonomy" id="265178"/>
    <lineage>
        <taxon>Bacteria</taxon>
        <taxon>Bacillati</taxon>
        <taxon>Bacillota</taxon>
        <taxon>Erysipelotrichia</taxon>
        <taxon>Erysipelotrichales</taxon>
        <taxon>Erysipelotrichaceae</taxon>
        <taxon>Breznakia</taxon>
    </lineage>
</organism>
<keyword evidence="5" id="KW-1185">Reference proteome</keyword>
<dbReference type="InterPro" id="IPR009057">
    <property type="entry name" value="Homeodomain-like_sf"/>
</dbReference>
<dbReference type="SUPFAM" id="SSF46689">
    <property type="entry name" value="Homeodomain-like"/>
    <property type="match status" value="1"/>
</dbReference>
<evidence type="ECO:0000256" key="1">
    <source>
        <dbReference type="ARBA" id="ARBA00023125"/>
    </source>
</evidence>
<feature type="DNA-binding region" description="H-T-H motif" evidence="2">
    <location>
        <begin position="27"/>
        <end position="46"/>
    </location>
</feature>
<evidence type="ECO:0000313" key="4">
    <source>
        <dbReference type="EMBL" id="MDQ0361978.1"/>
    </source>
</evidence>
<sequence>MKKNDTKQKLIDTTKQLLSEEDYKNITAREISKRADVNLAMINYNFESKDELVKLAVNEIISEEFSKNFTLEELTNDSSKEQLKKLLYHTCEITLKYKELTQLSIPYILLNEEIKLPFDLLPFFLNYYGTTKSESQCKVLAFQLVYSLQLIFYRYNDFYNYSGINILNKDELHKFIDFNVDTFLTGGN</sequence>
<keyword evidence="1 2" id="KW-0238">DNA-binding</keyword>
<dbReference type="Proteomes" id="UP001230220">
    <property type="component" value="Unassembled WGS sequence"/>
</dbReference>
<dbReference type="InterPro" id="IPR001647">
    <property type="entry name" value="HTH_TetR"/>
</dbReference>
<dbReference type="PROSITE" id="PS50977">
    <property type="entry name" value="HTH_TETR_2"/>
    <property type="match status" value="1"/>
</dbReference>
<dbReference type="EMBL" id="JAUSUR010000005">
    <property type="protein sequence ID" value="MDQ0361978.1"/>
    <property type="molecule type" value="Genomic_DNA"/>
</dbReference>
<dbReference type="RefSeq" id="WP_307409175.1">
    <property type="nucleotide sequence ID" value="NZ_JAUSUR010000005.1"/>
</dbReference>
<comment type="caution">
    <text evidence="4">The sequence shown here is derived from an EMBL/GenBank/DDBJ whole genome shotgun (WGS) entry which is preliminary data.</text>
</comment>
<reference evidence="4 5" key="1">
    <citation type="submission" date="2023-07" db="EMBL/GenBank/DDBJ databases">
        <title>Genomic Encyclopedia of Type Strains, Phase IV (KMG-IV): sequencing the most valuable type-strain genomes for metagenomic binning, comparative biology and taxonomic classification.</title>
        <authorList>
            <person name="Goeker M."/>
        </authorList>
    </citation>
    <scope>NUCLEOTIDE SEQUENCE [LARGE SCALE GENOMIC DNA]</scope>
    <source>
        <strain evidence="4 5">DSM 16784</strain>
    </source>
</reference>
<accession>A0ABU0E501</accession>
<proteinExistence type="predicted"/>
<evidence type="ECO:0000259" key="3">
    <source>
        <dbReference type="PROSITE" id="PS50977"/>
    </source>
</evidence>
<dbReference type="Gene3D" id="1.10.357.10">
    <property type="entry name" value="Tetracycline Repressor, domain 2"/>
    <property type="match status" value="1"/>
</dbReference>
<gene>
    <name evidence="4" type="ORF">J2S15_002731</name>
</gene>